<protein>
    <submittedName>
        <fullName evidence="1">SFRICE_002093</fullName>
    </submittedName>
</protein>
<name>A0A2H1VUH9_SPOFR</name>
<gene>
    <name evidence="1" type="ORF">SFRICE_002093</name>
</gene>
<reference evidence="1" key="1">
    <citation type="submission" date="2016-07" db="EMBL/GenBank/DDBJ databases">
        <authorList>
            <person name="Bretaudeau A."/>
        </authorList>
    </citation>
    <scope>NUCLEOTIDE SEQUENCE</scope>
    <source>
        <strain evidence="1">Rice</strain>
        <tissue evidence="1">Whole body</tissue>
    </source>
</reference>
<sequence>MSRKSSHLIIFFSIVGAFTNIQFHIHITPKPYTTICRSHRQLLCVGIKPVTRSTTSPALARIFQSMFSLKHGSVALLSQCSPDQTHNHGLKENQRDITQRSEIASSSILNFYNADPGLQRLQRYGREWRACPQKKMPVTYLYQDHRDHLSTTD</sequence>
<organism evidence="1">
    <name type="scientific">Spodoptera frugiperda</name>
    <name type="common">Fall armyworm</name>
    <dbReference type="NCBI Taxonomy" id="7108"/>
    <lineage>
        <taxon>Eukaryota</taxon>
        <taxon>Metazoa</taxon>
        <taxon>Ecdysozoa</taxon>
        <taxon>Arthropoda</taxon>
        <taxon>Hexapoda</taxon>
        <taxon>Insecta</taxon>
        <taxon>Pterygota</taxon>
        <taxon>Neoptera</taxon>
        <taxon>Endopterygota</taxon>
        <taxon>Lepidoptera</taxon>
        <taxon>Glossata</taxon>
        <taxon>Ditrysia</taxon>
        <taxon>Noctuoidea</taxon>
        <taxon>Noctuidae</taxon>
        <taxon>Amphipyrinae</taxon>
        <taxon>Spodoptera</taxon>
    </lineage>
</organism>
<dbReference type="EMBL" id="ODYU01004526">
    <property type="protein sequence ID" value="SOQ44501.1"/>
    <property type="molecule type" value="Genomic_DNA"/>
</dbReference>
<proteinExistence type="predicted"/>
<accession>A0A2H1VUH9</accession>
<evidence type="ECO:0000313" key="1">
    <source>
        <dbReference type="EMBL" id="SOQ44501.1"/>
    </source>
</evidence>
<dbReference type="AlphaFoldDB" id="A0A2H1VUH9"/>